<dbReference type="GO" id="GO:0046872">
    <property type="term" value="F:metal ion binding"/>
    <property type="evidence" value="ECO:0007669"/>
    <property type="project" value="UniProtKB-KW"/>
</dbReference>
<reference evidence="9" key="2">
    <citation type="submission" date="2025-08" db="UniProtKB">
        <authorList>
            <consortium name="RefSeq"/>
        </authorList>
    </citation>
    <scope>IDENTIFICATION</scope>
    <source>
        <tissue evidence="9">Leaf</tissue>
    </source>
</reference>
<evidence type="ECO:0000259" key="7">
    <source>
        <dbReference type="PROSITE" id="PS50846"/>
    </source>
</evidence>
<evidence type="ECO:0000256" key="5">
    <source>
        <dbReference type="ARBA" id="ARBA00024045"/>
    </source>
</evidence>
<evidence type="ECO:0000256" key="2">
    <source>
        <dbReference type="ARBA" id="ARBA00022481"/>
    </source>
</evidence>
<dbReference type="SMR" id="A0A1S4BK95"/>
<dbReference type="SUPFAM" id="SSF55008">
    <property type="entry name" value="HMA, heavy metal-associated domain"/>
    <property type="match status" value="1"/>
</dbReference>
<keyword evidence="4" id="KW-0449">Lipoprotein</keyword>
<evidence type="ECO:0000256" key="3">
    <source>
        <dbReference type="ARBA" id="ARBA00022723"/>
    </source>
</evidence>
<dbReference type="GO" id="GO:0016020">
    <property type="term" value="C:membrane"/>
    <property type="evidence" value="ECO:0007669"/>
    <property type="project" value="UniProtKB-SubCell"/>
</dbReference>
<dbReference type="InterPro" id="IPR006121">
    <property type="entry name" value="HMA_dom"/>
</dbReference>
<protein>
    <submittedName>
        <fullName evidence="9">Heavy metal-associated isoprenylated plant protein 37</fullName>
    </submittedName>
</protein>
<keyword evidence="3" id="KW-0479">Metal-binding</keyword>
<feature type="compositionally biased region" description="Low complexity" evidence="6">
    <location>
        <begin position="78"/>
        <end position="90"/>
    </location>
</feature>
<dbReference type="OMA" id="GGPSMMM"/>
<organism evidence="8 9">
    <name type="scientific">Nicotiana tabacum</name>
    <name type="common">Common tobacco</name>
    <dbReference type="NCBI Taxonomy" id="4097"/>
    <lineage>
        <taxon>Eukaryota</taxon>
        <taxon>Viridiplantae</taxon>
        <taxon>Streptophyta</taxon>
        <taxon>Embryophyta</taxon>
        <taxon>Tracheophyta</taxon>
        <taxon>Spermatophyta</taxon>
        <taxon>Magnoliopsida</taxon>
        <taxon>eudicotyledons</taxon>
        <taxon>Gunneridae</taxon>
        <taxon>Pentapetalae</taxon>
        <taxon>asterids</taxon>
        <taxon>lamiids</taxon>
        <taxon>Solanales</taxon>
        <taxon>Solanaceae</taxon>
        <taxon>Nicotianoideae</taxon>
        <taxon>Nicotianeae</taxon>
        <taxon>Nicotiana</taxon>
    </lineage>
</organism>
<accession>A0A1S4BK95</accession>
<evidence type="ECO:0000256" key="4">
    <source>
        <dbReference type="ARBA" id="ARBA00023289"/>
    </source>
</evidence>
<comment type="similarity">
    <text evidence="5">Belongs to the HIPP family.</text>
</comment>
<keyword evidence="2" id="KW-0488">Methylation</keyword>
<dbReference type="OrthoDB" id="689350at2759"/>
<dbReference type="PaxDb" id="4097-A0A1S4BK95"/>
<dbReference type="KEGG" id="nta:107809167"/>
<name>A0A1S4BK95_TOBAC</name>
<gene>
    <name evidence="9" type="primary">LOC107809167</name>
</gene>
<dbReference type="PROSITE" id="PS50846">
    <property type="entry name" value="HMA_2"/>
    <property type="match status" value="1"/>
</dbReference>
<dbReference type="Gene3D" id="3.30.70.100">
    <property type="match status" value="1"/>
</dbReference>
<dbReference type="GO" id="GO:0009626">
    <property type="term" value="P:plant-type hypersensitive response"/>
    <property type="evidence" value="ECO:0007669"/>
    <property type="project" value="UniProtKB-KW"/>
</dbReference>
<keyword evidence="8" id="KW-1185">Reference proteome</keyword>
<feature type="domain" description="HMA" evidence="7">
    <location>
        <begin position="12"/>
        <end position="75"/>
    </location>
</feature>
<evidence type="ECO:0000313" key="9">
    <source>
        <dbReference type="RefSeq" id="XP_016489247.1"/>
    </source>
</evidence>
<dbReference type="RefSeq" id="XP_016489247.1">
    <property type="nucleotide sequence ID" value="XM_016633761.2"/>
</dbReference>
<dbReference type="RefSeq" id="XP_016489247.1">
    <property type="nucleotide sequence ID" value="XM_016633761.1"/>
</dbReference>
<dbReference type="PANTHER" id="PTHR45868">
    <property type="entry name" value="HEAVY METAL-ASSOCIATED ISOPRENYLATED PLANT PROTEIN 33-RELATED"/>
    <property type="match status" value="1"/>
</dbReference>
<reference evidence="8" key="1">
    <citation type="journal article" date="2014" name="Nat. Commun.">
        <title>The tobacco genome sequence and its comparison with those of tomato and potato.</title>
        <authorList>
            <person name="Sierro N."/>
            <person name="Battey J.N."/>
            <person name="Ouadi S."/>
            <person name="Bakaher N."/>
            <person name="Bovet L."/>
            <person name="Willig A."/>
            <person name="Goepfert S."/>
            <person name="Peitsch M.C."/>
            <person name="Ivanov N.V."/>
        </authorList>
    </citation>
    <scope>NUCLEOTIDE SEQUENCE [LARGE SCALE GENOMIC DNA]</scope>
</reference>
<dbReference type="Pfam" id="PF00403">
    <property type="entry name" value="HMA"/>
    <property type="match status" value="1"/>
</dbReference>
<dbReference type="STRING" id="4097.A0A1S4BK95"/>
<dbReference type="InterPro" id="IPR036163">
    <property type="entry name" value="HMA_dom_sf"/>
</dbReference>
<proteinExistence type="inferred from homology"/>
<keyword evidence="4" id="KW-0636">Prenylation</keyword>
<evidence type="ECO:0000256" key="1">
    <source>
        <dbReference type="ARBA" id="ARBA00004170"/>
    </source>
</evidence>
<dbReference type="CDD" id="cd00371">
    <property type="entry name" value="HMA"/>
    <property type="match status" value="1"/>
</dbReference>
<evidence type="ECO:0000313" key="8">
    <source>
        <dbReference type="Proteomes" id="UP000790787"/>
    </source>
</evidence>
<sequence length="355" mass="38961">MARDEDFKLLKIQTCVLRVNIHCNGCKQKVKKLLQRIEGVYQVNIDAEQQKVTVSGSVNSETLIKKLIRAGKHAELWSQKSNQNQKQNPNCIKDGKDNKTQKQGQIKVLESLKNNQQEFNFVGEEGDDYNLDEDEEEDYDEDANQIALLEQQQNAEANNAIKGILAANIATTPNNGNINAGKKIVTPNQNIAMKVIDPNTMAALKMNMNSAQLGGGPNVYLAGFQGNGTNNNVAAILSGGNNNSNLMGIRGFQVHPSNVIQGSSAGFTTNGLTTGHLNSSTSSMIMNLQNRHAMQQPQMMYNRSTFVPPATGYYYNYGQVPYTASYVEPSFNSVTTMAKSHMFSDENSTSSCSVM</sequence>
<comment type="subcellular location">
    <subcellularLocation>
        <location evidence="1">Membrane</location>
        <topology evidence="1">Peripheral membrane protein</topology>
    </subcellularLocation>
</comment>
<dbReference type="Proteomes" id="UP000790787">
    <property type="component" value="Chromosome 16"/>
</dbReference>
<dbReference type="AlphaFoldDB" id="A0A1S4BK95"/>
<feature type="region of interest" description="Disordered" evidence="6">
    <location>
        <begin position="78"/>
        <end position="99"/>
    </location>
</feature>
<evidence type="ECO:0000256" key="6">
    <source>
        <dbReference type="SAM" id="MobiDB-lite"/>
    </source>
</evidence>
<dbReference type="GeneID" id="107809167"/>
<dbReference type="PANTHER" id="PTHR45868:SF19">
    <property type="entry name" value="HEAVY METAL-ASSOCIATED ISOPRENYLATED PLANT PROTEIN 37"/>
    <property type="match status" value="1"/>
</dbReference>
<dbReference type="FunFam" id="3.30.70.100:FF:000008">
    <property type="entry name" value="Copper transport protein ATOX1"/>
    <property type="match status" value="1"/>
</dbReference>